<sequence>MKRALLFFGLALGLAACSGHTVHRVEVDLLSFVPEADRSGELVGLGELRIPDDPAGQPVPVPGAEALLDGRIAFEAALENTGTTPATLDLEVRMAPEGDTDLYDGSGGDLQVAQQSLTLGPGEKGTLRLNHELRPGDPAFDLVKGGNFRIGARLTLSGDQVSYTLTQGEVVLRLKLFNLIPNP</sequence>
<evidence type="ECO:0000313" key="1">
    <source>
        <dbReference type="EMBL" id="MFC0595407.1"/>
    </source>
</evidence>
<accession>A0ABV6Q1B7</accession>
<protein>
    <recommendedName>
        <fullName evidence="3">Lipoprotein</fullName>
    </recommendedName>
</protein>
<keyword evidence="2" id="KW-1185">Reference proteome</keyword>
<proteinExistence type="predicted"/>
<comment type="caution">
    <text evidence="1">The sequence shown here is derived from an EMBL/GenBank/DDBJ whole genome shotgun (WGS) entry which is preliminary data.</text>
</comment>
<dbReference type="PROSITE" id="PS51257">
    <property type="entry name" value="PROKAR_LIPOPROTEIN"/>
    <property type="match status" value="1"/>
</dbReference>
<evidence type="ECO:0000313" key="2">
    <source>
        <dbReference type="Proteomes" id="UP001589830"/>
    </source>
</evidence>
<name>A0ABV6Q1B7_9DEIN</name>
<dbReference type="Proteomes" id="UP001589830">
    <property type="component" value="Unassembled WGS sequence"/>
</dbReference>
<dbReference type="EMBL" id="JBHLTW010000015">
    <property type="protein sequence ID" value="MFC0595407.1"/>
    <property type="molecule type" value="Genomic_DNA"/>
</dbReference>
<evidence type="ECO:0008006" key="3">
    <source>
        <dbReference type="Google" id="ProtNLM"/>
    </source>
</evidence>
<reference evidence="1 2" key="1">
    <citation type="submission" date="2024-09" db="EMBL/GenBank/DDBJ databases">
        <authorList>
            <person name="Sun Q."/>
            <person name="Mori K."/>
        </authorList>
    </citation>
    <scope>NUCLEOTIDE SEQUENCE [LARGE SCALE GENOMIC DNA]</scope>
    <source>
        <strain evidence="1 2">NCAIM B.02340</strain>
    </source>
</reference>
<dbReference type="RefSeq" id="WP_188847643.1">
    <property type="nucleotide sequence ID" value="NZ_BMPJ01000017.1"/>
</dbReference>
<gene>
    <name evidence="1" type="ORF">ACFFFP_04400</name>
</gene>
<organism evidence="1 2">
    <name type="scientific">Thermus composti</name>
    <dbReference type="NCBI Taxonomy" id="532059"/>
    <lineage>
        <taxon>Bacteria</taxon>
        <taxon>Thermotogati</taxon>
        <taxon>Deinococcota</taxon>
        <taxon>Deinococci</taxon>
        <taxon>Thermales</taxon>
        <taxon>Thermaceae</taxon>
        <taxon>Thermus</taxon>
    </lineage>
</organism>